<sequence>MKHKHVTQPQTVNACTLISIAAIQAILSAQNEKEMEHAVVKAHYEFQQCYQRDFGNAYEHGEGLLEEAAYQRYFSESFPAPKTTLLAAPASDKTVATIIANRDGYLYNGTLDLEFYTFNLDLIEAIEKKLPPGSPAIDWATISASRLKQLVNTDEKPPLDRQAAAVITSLQDPQGITLRMDGHTISLVKRAGVYYSYDSLTGILSSTAESAEIIEHVARKIDTNKAKGIAIYFFTPQLGLTSQEKNSTLQQSNPPEINAEAIHNLIKNRDSFDETEDGFYSWQQANSELIEAIFLQLDENKKFAFDWRMISEQELCALLNLEYHEKNEKKTVSVNQNCAEAMIIKAAQLVLKRNIQFQYSKITPDSQVDISPAFLFSEDKEKQYWISGDKKQNLENDLKKLDKNKVYFLRTGTNGGPGHWQTLYFDKAQNGWIIYSSEINNIQLTQGNSLTQRGLGLLSPFAKWGHAQGEYCLLLVKASPKNIINAANYLYDYRMFGEENAETNSWVAKNDFYPQISVDEELPLDNTAKLITILKTLKGNIANQQNGRKTARNSAWKIALLTQIQNRLDSDNLEPDLDQYIQDIREVCKIKRNSFHFWSEPHSVSEFEHLLGQQFPEQSHTKLLTR</sequence>
<evidence type="ECO:0000313" key="1">
    <source>
        <dbReference type="EMBL" id="WED41987.1"/>
    </source>
</evidence>
<name>A0ABY8AMW3_9GAMM</name>
<dbReference type="Proteomes" id="UP001222087">
    <property type="component" value="Chromosome"/>
</dbReference>
<organism evidence="1 2">
    <name type="scientific">Legionella cardiaca</name>
    <dbReference type="NCBI Taxonomy" id="1071983"/>
    <lineage>
        <taxon>Bacteria</taxon>
        <taxon>Pseudomonadati</taxon>
        <taxon>Pseudomonadota</taxon>
        <taxon>Gammaproteobacteria</taxon>
        <taxon>Legionellales</taxon>
        <taxon>Legionellaceae</taxon>
        <taxon>Legionella</taxon>
    </lineage>
</organism>
<evidence type="ECO:0000313" key="2">
    <source>
        <dbReference type="Proteomes" id="UP001222087"/>
    </source>
</evidence>
<reference evidence="1 2" key="1">
    <citation type="submission" date="2023-02" db="EMBL/GenBank/DDBJ databases">
        <title>Genome Sequence of L. cardiaca H63T.</title>
        <authorList>
            <person name="Lopez A.E."/>
            <person name="Cianciotto N.P."/>
        </authorList>
    </citation>
    <scope>NUCLEOTIDE SEQUENCE [LARGE SCALE GENOMIC DNA]</scope>
    <source>
        <strain evidence="1 2">H63</strain>
    </source>
</reference>
<gene>
    <name evidence="1" type="ORF">PXX05_08565</name>
</gene>
<dbReference type="RefSeq" id="WP_275087811.1">
    <property type="nucleotide sequence ID" value="NZ_CP119078.1"/>
</dbReference>
<protein>
    <submittedName>
        <fullName evidence="1">Uncharacterized protein</fullName>
    </submittedName>
</protein>
<accession>A0ABY8AMW3</accession>
<dbReference type="EMBL" id="CP119078">
    <property type="protein sequence ID" value="WED41987.1"/>
    <property type="molecule type" value="Genomic_DNA"/>
</dbReference>
<keyword evidence="2" id="KW-1185">Reference proteome</keyword>
<proteinExistence type="predicted"/>